<dbReference type="Proteomes" id="UP000326553">
    <property type="component" value="Chromosome"/>
</dbReference>
<reference evidence="1 2" key="1">
    <citation type="submission" date="2017-09" db="EMBL/GenBank/DDBJ databases">
        <authorList>
            <person name="Lee N."/>
            <person name="Cho B.-K."/>
        </authorList>
    </citation>
    <scope>NUCLEOTIDE SEQUENCE [LARGE SCALE GENOMIC DNA]</scope>
    <source>
        <strain evidence="1 2">ATCC 12461</strain>
    </source>
</reference>
<accession>A0A5J6HVW3</accession>
<gene>
    <name evidence="1" type="ORF">CP975_29450</name>
</gene>
<dbReference type="KEGG" id="salw:CP975_29450"/>
<keyword evidence="2" id="KW-1185">Reference proteome</keyword>
<dbReference type="AlphaFoldDB" id="A0A5J6HVW3"/>
<proteinExistence type="predicted"/>
<protein>
    <submittedName>
        <fullName evidence="1">Uncharacterized protein</fullName>
    </submittedName>
</protein>
<evidence type="ECO:0000313" key="1">
    <source>
        <dbReference type="EMBL" id="QEV21127.1"/>
    </source>
</evidence>
<dbReference type="EMBL" id="CP023695">
    <property type="protein sequence ID" value="QEV21127.1"/>
    <property type="molecule type" value="Genomic_DNA"/>
</dbReference>
<sequence length="141" mass="15333">MPAEGIGVGSFTGASRVVGGRGAWIGGLIGFLSTRAPRNPPHDRCTWLPHHVLDASWTRSTILVTEKEPLMALIHSTDPDFRVCQLSFDTLLAIQLEAEERSWATRWSSVDPLRSQVKDGDVVLQALMGLGDSKSPSESHS</sequence>
<organism evidence="1 2">
    <name type="scientific">Streptomyces alboniger</name>
    <dbReference type="NCBI Taxonomy" id="132473"/>
    <lineage>
        <taxon>Bacteria</taxon>
        <taxon>Bacillati</taxon>
        <taxon>Actinomycetota</taxon>
        <taxon>Actinomycetes</taxon>
        <taxon>Kitasatosporales</taxon>
        <taxon>Streptomycetaceae</taxon>
        <taxon>Streptomyces</taxon>
        <taxon>Streptomyces aurantiacus group</taxon>
    </lineage>
</organism>
<name>A0A5J6HVW3_STRAD</name>
<evidence type="ECO:0000313" key="2">
    <source>
        <dbReference type="Proteomes" id="UP000326553"/>
    </source>
</evidence>